<evidence type="ECO:0008006" key="3">
    <source>
        <dbReference type="Google" id="ProtNLM"/>
    </source>
</evidence>
<dbReference type="Gene3D" id="3.40.50.450">
    <property type="match status" value="1"/>
</dbReference>
<reference evidence="1" key="1">
    <citation type="submission" date="2022-09" db="EMBL/GenBank/DDBJ databases">
        <title>Actin cytoskeleton and complex cell architecture in an #Asgard archaeon.</title>
        <authorList>
            <person name="Ponce Toledo R.I."/>
            <person name="Schleper C."/>
            <person name="Rodrigues Oliveira T."/>
            <person name="Wollweber F."/>
            <person name="Xu J."/>
            <person name="Rittmann S."/>
            <person name="Klingl A."/>
            <person name="Pilhofer M."/>
        </authorList>
    </citation>
    <scope>NUCLEOTIDE SEQUENCE</scope>
    <source>
        <strain evidence="1">B-35</strain>
    </source>
</reference>
<sequence>MKNQFVEITLNEINDFVFAIHPFKEPYLKNFKELIKPTFEKKGFTCDNVGEKKGPINIKKEIWKLTRTAKIIIADISDLNPNVFYELGLAHALGKPVIIIIDSKTKNPFDVNSIKAIEYNTSEKRWKNKLKIEISEYIDAIIQENQFHIYDNISVNIKDVAKLGDIQERIQKISKIHPLDLLPDDLKSKELSPIEIALNRFSQYSEQEKKKKEKVLQIQAKRIYDDLQKILFSNDQNIDDSKYSLVFNEITPLVTKLGFIFDTEFISDDDYISFFNIDNKYILKRSGVHYLSNKEDIDKRQFLKDLKDYWKEKIELDIS</sequence>
<dbReference type="PROSITE" id="PS50861">
    <property type="entry name" value="AA_TRNA_LIGASE_II_GLYAB"/>
    <property type="match status" value="1"/>
</dbReference>
<protein>
    <recommendedName>
        <fullName evidence="3">Nucleoside 2-deoxyribosyltransferase</fullName>
    </recommendedName>
</protein>
<keyword evidence="2" id="KW-1185">Reference proteome</keyword>
<dbReference type="SUPFAM" id="SSF52309">
    <property type="entry name" value="N-(deoxy)ribosyltransferase-like"/>
    <property type="match status" value="1"/>
</dbReference>
<dbReference type="Proteomes" id="UP001208689">
    <property type="component" value="Chromosome"/>
</dbReference>
<evidence type="ECO:0000313" key="2">
    <source>
        <dbReference type="Proteomes" id="UP001208689"/>
    </source>
</evidence>
<evidence type="ECO:0000313" key="1">
    <source>
        <dbReference type="EMBL" id="UYP48613.1"/>
    </source>
</evidence>
<dbReference type="InterPro" id="IPR006194">
    <property type="entry name" value="Gly-tRNA-synth_heterodimer"/>
</dbReference>
<name>A0ABY6HYK1_9ARCH</name>
<accession>A0ABY6HYK1</accession>
<dbReference type="EMBL" id="CP104013">
    <property type="protein sequence ID" value="UYP48613.1"/>
    <property type="molecule type" value="Genomic_DNA"/>
</dbReference>
<organism evidence="1 2">
    <name type="scientific">Candidatus Lokiarchaeum ossiferum</name>
    <dbReference type="NCBI Taxonomy" id="2951803"/>
    <lineage>
        <taxon>Archaea</taxon>
        <taxon>Promethearchaeati</taxon>
        <taxon>Promethearchaeota</taxon>
        <taxon>Promethearchaeia</taxon>
        <taxon>Promethearchaeales</taxon>
        <taxon>Promethearchaeaceae</taxon>
        <taxon>Candidatus Lokiarchaeum</taxon>
    </lineage>
</organism>
<proteinExistence type="predicted"/>
<gene>
    <name evidence="1" type="ORF">NEF87_004898</name>
</gene>